<organism evidence="1 2">
    <name type="scientific">Irpex rosettiformis</name>
    <dbReference type="NCBI Taxonomy" id="378272"/>
    <lineage>
        <taxon>Eukaryota</taxon>
        <taxon>Fungi</taxon>
        <taxon>Dikarya</taxon>
        <taxon>Basidiomycota</taxon>
        <taxon>Agaricomycotina</taxon>
        <taxon>Agaricomycetes</taxon>
        <taxon>Polyporales</taxon>
        <taxon>Irpicaceae</taxon>
        <taxon>Irpex</taxon>
    </lineage>
</organism>
<accession>A0ACB8UEC0</accession>
<protein>
    <submittedName>
        <fullName evidence="1">Metallo-dependent phosphatase-like protein</fullName>
    </submittedName>
</protein>
<dbReference type="EMBL" id="MU274903">
    <property type="protein sequence ID" value="KAI0092667.1"/>
    <property type="molecule type" value="Genomic_DNA"/>
</dbReference>
<gene>
    <name evidence="1" type="ORF">BDY19DRAFT_925479</name>
</gene>
<name>A0ACB8UEC0_9APHY</name>
<evidence type="ECO:0000313" key="2">
    <source>
        <dbReference type="Proteomes" id="UP001055072"/>
    </source>
</evidence>
<reference evidence="1" key="1">
    <citation type="journal article" date="2021" name="Environ. Microbiol.">
        <title>Gene family expansions and transcriptome signatures uncover fungal adaptations to wood decay.</title>
        <authorList>
            <person name="Hage H."/>
            <person name="Miyauchi S."/>
            <person name="Viragh M."/>
            <person name="Drula E."/>
            <person name="Min B."/>
            <person name="Chaduli D."/>
            <person name="Navarro D."/>
            <person name="Favel A."/>
            <person name="Norest M."/>
            <person name="Lesage-Meessen L."/>
            <person name="Balint B."/>
            <person name="Merenyi Z."/>
            <person name="de Eugenio L."/>
            <person name="Morin E."/>
            <person name="Martinez A.T."/>
            <person name="Baldrian P."/>
            <person name="Stursova M."/>
            <person name="Martinez M.J."/>
            <person name="Novotny C."/>
            <person name="Magnuson J.K."/>
            <person name="Spatafora J.W."/>
            <person name="Maurice S."/>
            <person name="Pangilinan J."/>
            <person name="Andreopoulos W."/>
            <person name="LaButti K."/>
            <person name="Hundley H."/>
            <person name="Na H."/>
            <person name="Kuo A."/>
            <person name="Barry K."/>
            <person name="Lipzen A."/>
            <person name="Henrissat B."/>
            <person name="Riley R."/>
            <person name="Ahrendt S."/>
            <person name="Nagy L.G."/>
            <person name="Grigoriev I.V."/>
            <person name="Martin F."/>
            <person name="Rosso M.N."/>
        </authorList>
    </citation>
    <scope>NUCLEOTIDE SEQUENCE</scope>
    <source>
        <strain evidence="1">CBS 384.51</strain>
    </source>
</reference>
<comment type="caution">
    <text evidence="1">The sequence shown here is derived from an EMBL/GenBank/DDBJ whole genome shotgun (WGS) entry which is preliminary data.</text>
</comment>
<evidence type="ECO:0000313" key="1">
    <source>
        <dbReference type="EMBL" id="KAI0092667.1"/>
    </source>
</evidence>
<sequence>MLAKTSATLSLLLFLVGIQDAFGLPAATYQQPMQVDSIVPGEIAHQIRPRPPRKLHGRFLHLTDMHPDPFYRAGTSEVSACHRNKPKKASPRAGEFGYRYGECDSPLLLTNYTLDYLEKNWADEVDFVVWTGDSARHDNDRKLPRTLKEIYELNRHMASRMEEIFTARGIPVIPSIGNNDVWPHNIMLPGPNDVTFEFSSIWKSFVPFYSYQVFQRGAYYAVEVIPNRLAVVALNTMYFFDSNKGVAGCDPKDREDPGNLQFDWLEVQLSQFRSRGLQVWITGHVPPSARNYHTECYIRYVELSLRYQDTILGHLYGHMNVDHFFLLDATNLNSDSNVNSDSHLSSLALDHEEDGDDGDSNDSNSDSDPEDDTVSVSGKHKELYKSLLKNFNYIAKQANKNIDYDALAVVNVGPSVVPNPYLPSFRVYAYNITGEGYVPASVGSEGVDAGYSIDDDEGDLEDENEDKDEGDWIRDGFTFDREEAEEEELMEEEEEERGEELEVDRHLGDYVDRESWCPTGKESWACLLTGRWHSSPQSPSRANRLFSPIGFAQYYLPDMNGTAKKPPKWKLEYLTFEPSKLHPPNATKMTSETTTRQAVEDAEFVYPMPLKRLPKKLRTPEVKKSRYAPYKMKDLTIPSWLRLVKRLGKKKNEKLRERFRGFMYMGANAEL</sequence>
<dbReference type="Proteomes" id="UP001055072">
    <property type="component" value="Unassembled WGS sequence"/>
</dbReference>
<keyword evidence="2" id="KW-1185">Reference proteome</keyword>
<proteinExistence type="predicted"/>